<dbReference type="InterPro" id="IPR008984">
    <property type="entry name" value="SMAD_FHA_dom_sf"/>
</dbReference>
<feature type="compositionally biased region" description="Basic and acidic residues" evidence="7">
    <location>
        <begin position="621"/>
        <end position="638"/>
    </location>
</feature>
<keyword evidence="4" id="KW-0833">Ubl conjugation pathway</keyword>
<evidence type="ECO:0000256" key="5">
    <source>
        <dbReference type="ARBA" id="ARBA00022833"/>
    </source>
</evidence>
<keyword evidence="11" id="KW-1185">Reference proteome</keyword>
<gene>
    <name evidence="10" type="ORF">R9X50_00500700</name>
</gene>
<evidence type="ECO:0000313" key="10">
    <source>
        <dbReference type="EMBL" id="WPH02152.1"/>
    </source>
</evidence>
<dbReference type="SUPFAM" id="SSF49879">
    <property type="entry name" value="SMAD/FHA domain"/>
    <property type="match status" value="1"/>
</dbReference>
<feature type="domain" description="FHA" evidence="8">
    <location>
        <begin position="200"/>
        <end position="259"/>
    </location>
</feature>
<dbReference type="PROSITE" id="PS50006">
    <property type="entry name" value="FHA_DOMAIN"/>
    <property type="match status" value="1"/>
</dbReference>
<feature type="compositionally biased region" description="Low complexity" evidence="7">
    <location>
        <begin position="134"/>
        <end position="162"/>
    </location>
</feature>
<evidence type="ECO:0000256" key="6">
    <source>
        <dbReference type="PROSITE-ProRule" id="PRU00175"/>
    </source>
</evidence>
<feature type="compositionally biased region" description="Low complexity" evidence="7">
    <location>
        <begin position="11"/>
        <end position="27"/>
    </location>
</feature>
<dbReference type="AlphaFoldDB" id="A0AAQ3M746"/>
<feature type="region of interest" description="Disordered" evidence="7">
    <location>
        <begin position="515"/>
        <end position="553"/>
    </location>
</feature>
<evidence type="ECO:0000256" key="2">
    <source>
        <dbReference type="ARBA" id="ARBA00022723"/>
    </source>
</evidence>
<dbReference type="GO" id="GO:0016567">
    <property type="term" value="P:protein ubiquitination"/>
    <property type="evidence" value="ECO:0007669"/>
    <property type="project" value="TreeGrafter"/>
</dbReference>
<dbReference type="Pfam" id="PF17123">
    <property type="entry name" value="zf-RING_11"/>
    <property type="match status" value="1"/>
</dbReference>
<dbReference type="GO" id="GO:0005829">
    <property type="term" value="C:cytosol"/>
    <property type="evidence" value="ECO:0007669"/>
    <property type="project" value="TreeGrafter"/>
</dbReference>
<dbReference type="Gene3D" id="2.60.200.20">
    <property type="match status" value="1"/>
</dbReference>
<keyword evidence="2" id="KW-0479">Metal-binding</keyword>
<dbReference type="Proteomes" id="UP001303373">
    <property type="component" value="Chromosome 7"/>
</dbReference>
<dbReference type="PROSITE" id="PS50089">
    <property type="entry name" value="ZF_RING_2"/>
    <property type="match status" value="1"/>
</dbReference>
<feature type="region of interest" description="Disordered" evidence="7">
    <location>
        <begin position="1"/>
        <end position="30"/>
    </location>
</feature>
<dbReference type="InterPro" id="IPR001841">
    <property type="entry name" value="Znf_RING"/>
</dbReference>
<accession>A0AAQ3M746</accession>
<dbReference type="GO" id="GO:0032153">
    <property type="term" value="C:cell division site"/>
    <property type="evidence" value="ECO:0007669"/>
    <property type="project" value="TreeGrafter"/>
</dbReference>
<dbReference type="GO" id="GO:0006511">
    <property type="term" value="P:ubiquitin-dependent protein catabolic process"/>
    <property type="evidence" value="ECO:0007669"/>
    <property type="project" value="TreeGrafter"/>
</dbReference>
<evidence type="ECO:0000256" key="7">
    <source>
        <dbReference type="SAM" id="MobiDB-lite"/>
    </source>
</evidence>
<feature type="region of interest" description="Disordered" evidence="7">
    <location>
        <begin position="413"/>
        <end position="482"/>
    </location>
</feature>
<evidence type="ECO:0000256" key="1">
    <source>
        <dbReference type="ARBA" id="ARBA00022679"/>
    </source>
</evidence>
<dbReference type="Gene3D" id="3.30.40.10">
    <property type="entry name" value="Zinc/RING finger domain, C3HC4 (zinc finger)"/>
    <property type="match status" value="1"/>
</dbReference>
<dbReference type="InterPro" id="IPR000253">
    <property type="entry name" value="FHA_dom"/>
</dbReference>
<dbReference type="GO" id="GO:0008270">
    <property type="term" value="F:zinc ion binding"/>
    <property type="evidence" value="ECO:0007669"/>
    <property type="project" value="UniProtKB-KW"/>
</dbReference>
<keyword evidence="3 6" id="KW-0863">Zinc-finger</keyword>
<dbReference type="GO" id="GO:0000151">
    <property type="term" value="C:ubiquitin ligase complex"/>
    <property type="evidence" value="ECO:0007669"/>
    <property type="project" value="TreeGrafter"/>
</dbReference>
<feature type="compositionally biased region" description="Polar residues" evidence="7">
    <location>
        <begin position="48"/>
        <end position="67"/>
    </location>
</feature>
<proteinExistence type="predicted"/>
<dbReference type="InterPro" id="IPR013083">
    <property type="entry name" value="Znf_RING/FYVE/PHD"/>
</dbReference>
<evidence type="ECO:0000256" key="4">
    <source>
        <dbReference type="ARBA" id="ARBA00022786"/>
    </source>
</evidence>
<evidence type="ECO:0000259" key="8">
    <source>
        <dbReference type="PROSITE" id="PS50006"/>
    </source>
</evidence>
<reference evidence="10 11" key="1">
    <citation type="submission" date="2023-11" db="EMBL/GenBank/DDBJ databases">
        <title>An acidophilic fungus is an integral part of prey digestion in a carnivorous sundew plant.</title>
        <authorList>
            <person name="Tsai I.J."/>
        </authorList>
    </citation>
    <scope>NUCLEOTIDE SEQUENCE [LARGE SCALE GENOMIC DNA]</scope>
    <source>
        <strain evidence="10">169a</strain>
    </source>
</reference>
<dbReference type="FunFam" id="2.60.200.20:FF:000030">
    <property type="entry name" value="FHA domain-containing protein"/>
    <property type="match status" value="1"/>
</dbReference>
<protein>
    <recommendedName>
        <fullName evidence="12">SMAD/FHA domain-containing protein</fullName>
    </recommendedName>
</protein>
<feature type="region of interest" description="Disordered" evidence="7">
    <location>
        <begin position="602"/>
        <end position="638"/>
    </location>
</feature>
<organism evidence="10 11">
    <name type="scientific">Acrodontium crateriforme</name>
    <dbReference type="NCBI Taxonomy" id="150365"/>
    <lineage>
        <taxon>Eukaryota</taxon>
        <taxon>Fungi</taxon>
        <taxon>Dikarya</taxon>
        <taxon>Ascomycota</taxon>
        <taxon>Pezizomycotina</taxon>
        <taxon>Dothideomycetes</taxon>
        <taxon>Dothideomycetidae</taxon>
        <taxon>Mycosphaerellales</taxon>
        <taxon>Teratosphaeriaceae</taxon>
        <taxon>Acrodontium</taxon>
    </lineage>
</organism>
<keyword evidence="1" id="KW-0808">Transferase</keyword>
<dbReference type="SMART" id="SM00184">
    <property type="entry name" value="RING"/>
    <property type="match status" value="1"/>
</dbReference>
<evidence type="ECO:0000259" key="9">
    <source>
        <dbReference type="PROSITE" id="PS50089"/>
    </source>
</evidence>
<sequence>MLGSPFQGPATTQTTTSDISSSPASSTAYFPLQLRPGRLRALSLFRSSQQHPSLNTPAETTHQTHLTPSPPLIRANTSPTITRTVRSSSPAGTGAALDEDGDSMTRSRAATDRGLTPAAASPVNRRQSAVGELSSTNATSASDTAGASTSAGASSSSSSSSSKDNFPTIKFIPHVETRSARPSLHFTAMSRTLKTPQTVVRVGRYSDRDLNAPEPDVIPVGFKSKVVSRRHCEFWCKNAQWYVKDVKSSSGTFLNHVRLSAPGTESRPFPVNDGDIVQLGIDFKGGEEVIFRCVKIRIECNRGWQKSLNAYNTSAHKRLLEFSQSQQQSNGSANTPASKNGECAICLMSIAPCQALFVAPCSHVWHYKCVAKLINGPHYPNFICPNCRFIADLEAEVDLPDEYEGFEEIEAVDENDASKSSQNDENNLPAEANESTSSDGAPLAGPVELRSTSESVDIPRRRSWGPFDPTDSDLSNLMAGTSITTPIPHMQPATVETSESDLPAGQPTFFFEDTPSPSASGDDMTRTPRSQPVPIAARRTPPSANLFHGARSTTPTTHTLFALNGASESDRLGSSLSHTAEAGILDLGPLTPRNDIGPFVLDGSAGRDRTTAEMASVEGILHGESENLHPHTENEAAS</sequence>
<evidence type="ECO:0000256" key="3">
    <source>
        <dbReference type="ARBA" id="ARBA00022771"/>
    </source>
</evidence>
<dbReference type="PANTHER" id="PTHR15067:SF7">
    <property type="entry name" value="E3 UBIQUITIN-PROTEIN LIGASE DMA1-RELATED"/>
    <property type="match status" value="1"/>
</dbReference>
<dbReference type="EMBL" id="CP138586">
    <property type="protein sequence ID" value="WPH02152.1"/>
    <property type="molecule type" value="Genomic_DNA"/>
</dbReference>
<keyword evidence="5" id="KW-0862">Zinc</keyword>
<dbReference type="SUPFAM" id="SSF57850">
    <property type="entry name" value="RING/U-box"/>
    <property type="match status" value="1"/>
</dbReference>
<feature type="region of interest" description="Disordered" evidence="7">
    <location>
        <begin position="48"/>
        <end position="167"/>
    </location>
</feature>
<feature type="compositionally biased region" description="Polar residues" evidence="7">
    <location>
        <begin position="472"/>
        <end position="482"/>
    </location>
</feature>
<dbReference type="PANTHER" id="PTHR15067">
    <property type="entry name" value="E3 UBIQUITIN-PROTEIN LIGASE RNF8"/>
    <property type="match status" value="1"/>
</dbReference>
<dbReference type="GO" id="GO:0061630">
    <property type="term" value="F:ubiquitin protein ligase activity"/>
    <property type="evidence" value="ECO:0007669"/>
    <property type="project" value="TreeGrafter"/>
</dbReference>
<dbReference type="SMART" id="SM00240">
    <property type="entry name" value="FHA"/>
    <property type="match status" value="1"/>
</dbReference>
<name>A0AAQ3M746_9PEZI</name>
<evidence type="ECO:0000313" key="11">
    <source>
        <dbReference type="Proteomes" id="UP001303373"/>
    </source>
</evidence>
<feature type="compositionally biased region" description="Polar residues" evidence="7">
    <location>
        <begin position="75"/>
        <end position="91"/>
    </location>
</feature>
<evidence type="ECO:0008006" key="12">
    <source>
        <dbReference type="Google" id="ProtNLM"/>
    </source>
</evidence>
<feature type="domain" description="RING-type" evidence="9">
    <location>
        <begin position="343"/>
        <end position="388"/>
    </location>
</feature>
<dbReference type="Pfam" id="PF00498">
    <property type="entry name" value="FHA"/>
    <property type="match status" value="1"/>
</dbReference>